<keyword evidence="3" id="KW-1185">Reference proteome</keyword>
<feature type="region of interest" description="Disordered" evidence="1">
    <location>
        <begin position="221"/>
        <end position="258"/>
    </location>
</feature>
<dbReference type="EMBL" id="JBAHYK010000436">
    <property type="protein sequence ID" value="KAL0574041.1"/>
    <property type="molecule type" value="Genomic_DNA"/>
</dbReference>
<comment type="caution">
    <text evidence="2">The sequence shown here is derived from an EMBL/GenBank/DDBJ whole genome shotgun (WGS) entry which is preliminary data.</text>
</comment>
<dbReference type="Proteomes" id="UP001465976">
    <property type="component" value="Unassembled WGS sequence"/>
</dbReference>
<proteinExistence type="predicted"/>
<gene>
    <name evidence="2" type="ORF">V5O48_007905</name>
</gene>
<name>A0ABR3FG25_9AGAR</name>
<feature type="compositionally biased region" description="Acidic residues" evidence="1">
    <location>
        <begin position="246"/>
        <end position="258"/>
    </location>
</feature>
<protein>
    <submittedName>
        <fullName evidence="2">Uncharacterized protein</fullName>
    </submittedName>
</protein>
<accession>A0ABR3FG25</accession>
<evidence type="ECO:0000313" key="2">
    <source>
        <dbReference type="EMBL" id="KAL0574041.1"/>
    </source>
</evidence>
<evidence type="ECO:0000313" key="3">
    <source>
        <dbReference type="Proteomes" id="UP001465976"/>
    </source>
</evidence>
<sequence length="258" mass="29430">MACNVQKISAETPDHNIIERLQHQPKHFHLESFHGQTILDNTDLTHWFTLKTARCRFKCRLTQQGEKGYEAKSSVPLPFRITGCYCNVDPSVEPSNRESYPTGHRTYQAACLLTAEAFINGFVSASRSEFPDPLDQFLELNHISRNMLDSALLQYCALEPRVFSLCETFFAHVKDCRFVMVTSPRSRNGQRQKELFEWLQTCPDQYSKEAKTLKAQIRALLPTGDDLEEEAGTSEEEEGRFAMGGEGDDENEDEHEDG</sequence>
<evidence type="ECO:0000256" key="1">
    <source>
        <dbReference type="SAM" id="MobiDB-lite"/>
    </source>
</evidence>
<reference evidence="2 3" key="1">
    <citation type="submission" date="2024-02" db="EMBL/GenBank/DDBJ databases">
        <title>A draft genome for the cacao thread blight pathogen Marasmius crinis-equi.</title>
        <authorList>
            <person name="Cohen S.P."/>
            <person name="Baruah I.K."/>
            <person name="Amoako-Attah I."/>
            <person name="Bukari Y."/>
            <person name="Meinhardt L.W."/>
            <person name="Bailey B.A."/>
        </authorList>
    </citation>
    <scope>NUCLEOTIDE SEQUENCE [LARGE SCALE GENOMIC DNA]</scope>
    <source>
        <strain evidence="2 3">GH-76</strain>
    </source>
</reference>
<organism evidence="2 3">
    <name type="scientific">Marasmius crinis-equi</name>
    <dbReference type="NCBI Taxonomy" id="585013"/>
    <lineage>
        <taxon>Eukaryota</taxon>
        <taxon>Fungi</taxon>
        <taxon>Dikarya</taxon>
        <taxon>Basidiomycota</taxon>
        <taxon>Agaricomycotina</taxon>
        <taxon>Agaricomycetes</taxon>
        <taxon>Agaricomycetidae</taxon>
        <taxon>Agaricales</taxon>
        <taxon>Marasmiineae</taxon>
        <taxon>Marasmiaceae</taxon>
        <taxon>Marasmius</taxon>
    </lineage>
</organism>
<feature type="compositionally biased region" description="Acidic residues" evidence="1">
    <location>
        <begin position="225"/>
        <end position="238"/>
    </location>
</feature>